<proteinExistence type="predicted"/>
<keyword evidence="5" id="KW-1185">Reference proteome</keyword>
<feature type="region of interest" description="Disordered" evidence="1">
    <location>
        <begin position="1"/>
        <end position="34"/>
    </location>
</feature>
<dbReference type="Gene3D" id="1.10.10.10">
    <property type="entry name" value="Winged helix-like DNA-binding domain superfamily/Winged helix DNA-binding domain"/>
    <property type="match status" value="1"/>
</dbReference>
<dbReference type="EMBL" id="BJYR01000006">
    <property type="protein sequence ID" value="GEN99009.1"/>
    <property type="molecule type" value="Genomic_DNA"/>
</dbReference>
<dbReference type="GO" id="GO:0006352">
    <property type="term" value="P:DNA-templated transcription initiation"/>
    <property type="evidence" value="ECO:0007669"/>
    <property type="project" value="InterPro"/>
</dbReference>
<dbReference type="CDD" id="cd06170">
    <property type="entry name" value="LuxR_C_like"/>
    <property type="match status" value="1"/>
</dbReference>
<keyword evidence="2" id="KW-1133">Transmembrane helix</keyword>
<dbReference type="InterPro" id="IPR013249">
    <property type="entry name" value="RNA_pol_sigma70_r4_t2"/>
</dbReference>
<dbReference type="Proteomes" id="UP000321464">
    <property type="component" value="Unassembled WGS sequence"/>
</dbReference>
<dbReference type="PROSITE" id="PS50043">
    <property type="entry name" value="HTH_LUXR_2"/>
    <property type="match status" value="1"/>
</dbReference>
<feature type="transmembrane region" description="Helical" evidence="2">
    <location>
        <begin position="189"/>
        <end position="214"/>
    </location>
</feature>
<feature type="domain" description="HTH luxR-type" evidence="3">
    <location>
        <begin position="45"/>
        <end position="110"/>
    </location>
</feature>
<dbReference type="SUPFAM" id="SSF46894">
    <property type="entry name" value="C-terminal effector domain of the bipartite response regulators"/>
    <property type="match status" value="1"/>
</dbReference>
<accession>A0A512AH27</accession>
<reference evidence="4 5" key="1">
    <citation type="submission" date="2019-07" db="EMBL/GenBank/DDBJ databases">
        <title>Whole genome shotgun sequence of Novosphingobium sediminis NBRC 106119.</title>
        <authorList>
            <person name="Hosoyama A."/>
            <person name="Uohara A."/>
            <person name="Ohji S."/>
            <person name="Ichikawa N."/>
        </authorList>
    </citation>
    <scope>NUCLEOTIDE SEQUENCE [LARGE SCALE GENOMIC DNA]</scope>
    <source>
        <strain evidence="4 5">NBRC 106119</strain>
    </source>
</reference>
<dbReference type="SMART" id="SM00421">
    <property type="entry name" value="HTH_LUXR"/>
    <property type="match status" value="1"/>
</dbReference>
<name>A0A512AH27_9SPHN</name>
<sequence length="222" mass="24249">MGKSDQTVASPPQSGLDDPASVSPGQAMAAGDGAVRSDSVKAEYSQVILRSLTDKQRAVLDLLIEHKTSKEISRILGISHHTVDQRIMLARAKLGVATRSEVAQAYRRLVAKTVAAKPIYERTVYDFSAVAPPLDALQEPMREDRTDWIQSPPSRKDALTRVAIRSGEDLAEPYHHVLPEMFDGPYGTYIRLGTIAVLAMFLILIVMGGLAMFAQLSQIIAH</sequence>
<dbReference type="GO" id="GO:0003677">
    <property type="term" value="F:DNA binding"/>
    <property type="evidence" value="ECO:0007669"/>
    <property type="project" value="InterPro"/>
</dbReference>
<dbReference type="Pfam" id="PF08281">
    <property type="entry name" value="Sigma70_r4_2"/>
    <property type="match status" value="1"/>
</dbReference>
<evidence type="ECO:0000256" key="1">
    <source>
        <dbReference type="SAM" id="MobiDB-lite"/>
    </source>
</evidence>
<feature type="compositionally biased region" description="Polar residues" evidence="1">
    <location>
        <begin position="1"/>
        <end position="13"/>
    </location>
</feature>
<dbReference type="RefSeq" id="WP_246135022.1">
    <property type="nucleotide sequence ID" value="NZ_BJYR01000006.1"/>
</dbReference>
<keyword evidence="2" id="KW-0472">Membrane</keyword>
<organism evidence="4 5">
    <name type="scientific">Novosphingobium sediminis</name>
    <dbReference type="NCBI Taxonomy" id="707214"/>
    <lineage>
        <taxon>Bacteria</taxon>
        <taxon>Pseudomonadati</taxon>
        <taxon>Pseudomonadota</taxon>
        <taxon>Alphaproteobacteria</taxon>
        <taxon>Sphingomonadales</taxon>
        <taxon>Sphingomonadaceae</taxon>
        <taxon>Novosphingobium</taxon>
    </lineage>
</organism>
<evidence type="ECO:0000313" key="5">
    <source>
        <dbReference type="Proteomes" id="UP000321464"/>
    </source>
</evidence>
<comment type="caution">
    <text evidence="4">The sequence shown here is derived from an EMBL/GenBank/DDBJ whole genome shotgun (WGS) entry which is preliminary data.</text>
</comment>
<keyword evidence="2" id="KW-0812">Transmembrane</keyword>
<evidence type="ECO:0000313" key="4">
    <source>
        <dbReference type="EMBL" id="GEN99009.1"/>
    </source>
</evidence>
<dbReference type="AlphaFoldDB" id="A0A512AH27"/>
<dbReference type="InterPro" id="IPR000792">
    <property type="entry name" value="Tscrpt_reg_LuxR_C"/>
</dbReference>
<evidence type="ECO:0000259" key="3">
    <source>
        <dbReference type="PROSITE" id="PS50043"/>
    </source>
</evidence>
<dbReference type="InterPro" id="IPR036388">
    <property type="entry name" value="WH-like_DNA-bd_sf"/>
</dbReference>
<gene>
    <name evidence="4" type="ORF">NSE01_08420</name>
</gene>
<protein>
    <recommendedName>
        <fullName evidence="3">HTH luxR-type domain-containing protein</fullName>
    </recommendedName>
</protein>
<evidence type="ECO:0000256" key="2">
    <source>
        <dbReference type="SAM" id="Phobius"/>
    </source>
</evidence>
<dbReference type="GO" id="GO:0016987">
    <property type="term" value="F:sigma factor activity"/>
    <property type="evidence" value="ECO:0007669"/>
    <property type="project" value="InterPro"/>
</dbReference>
<dbReference type="InterPro" id="IPR016032">
    <property type="entry name" value="Sig_transdc_resp-reg_C-effctor"/>
</dbReference>